<keyword evidence="1" id="KW-0732">Signal</keyword>
<sequence length="56" mass="6206">MQFSTLLALLPLLSIAYAGTLEIIDDGCITKCQPCSVADPIRRRNVSMAPQFTKYM</sequence>
<feature type="signal peptide" evidence="1">
    <location>
        <begin position="1"/>
        <end position="18"/>
    </location>
</feature>
<dbReference type="HOGENOM" id="CLU_3015279_0_0_1"/>
<reference evidence="3" key="1">
    <citation type="journal article" date="2013" name="G3 (Bethesda)">
        <title>Comparative genomics of a plant-pathogenic fungus, Pyrenophora tritici-repentis, reveals transduplication and the impact of repeat elements on pathogenicity and population divergence.</title>
        <authorList>
            <person name="Manning V.A."/>
            <person name="Pandelova I."/>
            <person name="Dhillon B."/>
            <person name="Wilhelm L.J."/>
            <person name="Goodwin S.B."/>
            <person name="Berlin A.M."/>
            <person name="Figueroa M."/>
            <person name="Freitag M."/>
            <person name="Hane J.K."/>
            <person name="Henrissat B."/>
            <person name="Holman W.H."/>
            <person name="Kodira C.D."/>
            <person name="Martin J."/>
            <person name="Oliver R.P."/>
            <person name="Robbertse B."/>
            <person name="Schackwitz W."/>
            <person name="Schwartz D.C."/>
            <person name="Spatafora J.W."/>
            <person name="Turgeon B.G."/>
            <person name="Yandava C."/>
            <person name="Young S."/>
            <person name="Zhou S."/>
            <person name="Zeng Q."/>
            <person name="Grigoriev I.V."/>
            <person name="Ma L.-J."/>
            <person name="Ciuffetti L.M."/>
        </authorList>
    </citation>
    <scope>NUCLEOTIDE SEQUENCE [LARGE SCALE GENOMIC DNA]</scope>
    <source>
        <strain evidence="3">Pt-1C-BFP</strain>
    </source>
</reference>
<dbReference type="Proteomes" id="UP000001471">
    <property type="component" value="Unassembled WGS sequence"/>
</dbReference>
<dbReference type="AlphaFoldDB" id="B2W4G1"/>
<accession>B2W4G1</accession>
<gene>
    <name evidence="2" type="ORF">PTRG_04511</name>
</gene>
<evidence type="ECO:0000313" key="3">
    <source>
        <dbReference type="Proteomes" id="UP000001471"/>
    </source>
</evidence>
<evidence type="ECO:0000256" key="1">
    <source>
        <dbReference type="SAM" id="SignalP"/>
    </source>
</evidence>
<organism evidence="2 3">
    <name type="scientific">Pyrenophora tritici-repentis (strain Pt-1C-BFP)</name>
    <name type="common">Wheat tan spot fungus</name>
    <name type="synonym">Drechslera tritici-repentis</name>
    <dbReference type="NCBI Taxonomy" id="426418"/>
    <lineage>
        <taxon>Eukaryota</taxon>
        <taxon>Fungi</taxon>
        <taxon>Dikarya</taxon>
        <taxon>Ascomycota</taxon>
        <taxon>Pezizomycotina</taxon>
        <taxon>Dothideomycetes</taxon>
        <taxon>Pleosporomycetidae</taxon>
        <taxon>Pleosporales</taxon>
        <taxon>Pleosporineae</taxon>
        <taxon>Pleosporaceae</taxon>
        <taxon>Pyrenophora</taxon>
    </lineage>
</organism>
<dbReference type="EMBL" id="DS231618">
    <property type="protein sequence ID" value="EDU47418.1"/>
    <property type="molecule type" value="Genomic_DNA"/>
</dbReference>
<proteinExistence type="predicted"/>
<evidence type="ECO:0000313" key="2">
    <source>
        <dbReference type="EMBL" id="EDU47418.1"/>
    </source>
</evidence>
<name>B2W4G1_PYRTR</name>
<protein>
    <submittedName>
        <fullName evidence="2">Uncharacterized protein</fullName>
    </submittedName>
</protein>
<feature type="chain" id="PRO_5002784493" evidence="1">
    <location>
        <begin position="19"/>
        <end position="56"/>
    </location>
</feature>
<dbReference type="InParanoid" id="B2W4G1"/>